<dbReference type="InterPro" id="IPR042099">
    <property type="entry name" value="ANL_N_sf"/>
</dbReference>
<keyword evidence="3" id="KW-1185">Reference proteome</keyword>
<comment type="caution">
    <text evidence="2">The sequence shown here is derived from an EMBL/GenBank/DDBJ whole genome shotgun (WGS) entry which is preliminary data.</text>
</comment>
<dbReference type="GO" id="GO:0006631">
    <property type="term" value="P:fatty acid metabolic process"/>
    <property type="evidence" value="ECO:0007669"/>
    <property type="project" value="TreeGrafter"/>
</dbReference>
<dbReference type="InterPro" id="IPR000873">
    <property type="entry name" value="AMP-dep_synth/lig_dom"/>
</dbReference>
<dbReference type="Proteomes" id="UP001177023">
    <property type="component" value="Unassembled WGS sequence"/>
</dbReference>
<evidence type="ECO:0000259" key="1">
    <source>
        <dbReference type="Pfam" id="PF00501"/>
    </source>
</evidence>
<accession>A0AA36DD19</accession>
<sequence>MSFENDESPYCIDFTKNIGRANKCLDKNSQTIPDLIYLKARIKDRIALAFDAEKVGLTFEKCKTEMETIAAGFLACGLKPGDRILIAGSNYSQVFLCALGASRAGLIFTLANPGFPNSEVFANILNKGAYKAVVCFPVAKLREYLYGLLLELHPGIKVSERGNIQSEALPTLTHIFLAEEDCAHAGCFTLSDVYLKATPEMLKRLPSPNSFDENRVACLQFTQGGSGEPKLVALTHFQLLNGARAVVHAFKVKREHILSCALPLFRIPIFTLCCLAPFLTECRTVFPEPSPLPRNLYQSIQKYQCTTLITNGAALRLLLKVSSASKAKLASIQRLMLIGERVPQELLFTIKKQCVNAQIIAVGYLLTETGSIPIMADEQCDFRKNVGRAIAGYEADLEPIADASLFASGLGELKIRPFQGSTFAGYSPKLAANEEWIYTGDICRRDFQGNFEVVAQKEDLIYDAGNRLVRHWDTEKNLIRSELLKGCQLVSVAPGEPMIAVCVCKNQQSHLHFVRSELLKICNNAKVPIPQLWAFVDDYPRVNCRIQKWKLRQMIRDNLFPVF</sequence>
<feature type="domain" description="AMP-dependent synthetase/ligase" evidence="1">
    <location>
        <begin position="43"/>
        <end position="401"/>
    </location>
</feature>
<evidence type="ECO:0000313" key="3">
    <source>
        <dbReference type="Proteomes" id="UP001177023"/>
    </source>
</evidence>
<dbReference type="Pfam" id="PF00501">
    <property type="entry name" value="AMP-binding"/>
    <property type="match status" value="1"/>
</dbReference>
<proteinExistence type="predicted"/>
<protein>
    <recommendedName>
        <fullName evidence="1">AMP-dependent synthetase/ligase domain-containing protein</fullName>
    </recommendedName>
</protein>
<dbReference type="AlphaFoldDB" id="A0AA36DD19"/>
<dbReference type="PANTHER" id="PTHR43201">
    <property type="entry name" value="ACYL-COA SYNTHETASE"/>
    <property type="match status" value="1"/>
</dbReference>
<dbReference type="SUPFAM" id="SSF56801">
    <property type="entry name" value="Acetyl-CoA synthetase-like"/>
    <property type="match status" value="1"/>
</dbReference>
<dbReference type="Gene3D" id="3.40.50.12780">
    <property type="entry name" value="N-terminal domain of ligase-like"/>
    <property type="match status" value="1"/>
</dbReference>
<reference evidence="2" key="1">
    <citation type="submission" date="2023-06" db="EMBL/GenBank/DDBJ databases">
        <authorList>
            <person name="Delattre M."/>
        </authorList>
    </citation>
    <scope>NUCLEOTIDE SEQUENCE</scope>
    <source>
        <strain evidence="2">AF72</strain>
    </source>
</reference>
<dbReference type="GO" id="GO:0031956">
    <property type="term" value="F:medium-chain fatty acid-CoA ligase activity"/>
    <property type="evidence" value="ECO:0007669"/>
    <property type="project" value="TreeGrafter"/>
</dbReference>
<feature type="non-terminal residue" evidence="2">
    <location>
        <position position="563"/>
    </location>
</feature>
<dbReference type="EMBL" id="CATQJA010002703">
    <property type="protein sequence ID" value="CAJ0585277.1"/>
    <property type="molecule type" value="Genomic_DNA"/>
</dbReference>
<gene>
    <name evidence="2" type="ORF">MSPICULIGERA_LOCUS23304</name>
</gene>
<name>A0AA36DD19_9BILA</name>
<evidence type="ECO:0000313" key="2">
    <source>
        <dbReference type="EMBL" id="CAJ0585277.1"/>
    </source>
</evidence>
<organism evidence="2 3">
    <name type="scientific">Mesorhabditis spiculigera</name>
    <dbReference type="NCBI Taxonomy" id="96644"/>
    <lineage>
        <taxon>Eukaryota</taxon>
        <taxon>Metazoa</taxon>
        <taxon>Ecdysozoa</taxon>
        <taxon>Nematoda</taxon>
        <taxon>Chromadorea</taxon>
        <taxon>Rhabditida</taxon>
        <taxon>Rhabditina</taxon>
        <taxon>Rhabditomorpha</taxon>
        <taxon>Rhabditoidea</taxon>
        <taxon>Rhabditidae</taxon>
        <taxon>Mesorhabditinae</taxon>
        <taxon>Mesorhabditis</taxon>
    </lineage>
</organism>
<dbReference type="PANTHER" id="PTHR43201:SF12">
    <property type="entry name" value="AMP-DEPENDENT SYNTHETASE_LIGASE DOMAIN-CONTAINING PROTEIN"/>
    <property type="match status" value="1"/>
</dbReference>